<evidence type="ECO:0000313" key="6">
    <source>
        <dbReference type="Proteomes" id="UP000249239"/>
    </source>
</evidence>
<dbReference type="Proteomes" id="UP000249239">
    <property type="component" value="Unassembled WGS sequence"/>
</dbReference>
<sequence length="401" mass="43607">MKRITTLLAGIAFALCTNVFAAEKNIDNTTLLSTAISEASENDVIILEDGDYIIDANLEITKGITIKAKNAKKATLIGVGFSFKTPNIGDVIIKDLVLEGTKNIDATLTLYVADINGATTLSNVLFENCDINNYGNCMLRANRAEGTCTSFKVNNCIIKKMGYSNAYPFFQATKTKFTNSLELTNSTIADFANEYVQFYGTVGGNDDAIILFKNNTFYNTVTNEARRPFSGKSGKIYVQNNIFAKSPVHTSGEISFDKSVTTAELTNNVIFDYANGALLAAAWITKTDNQESDPAFKNSAEYNFTIPEGSSLITLNIGDPRWLKGTLNSLPQLQQDENIQYSNATITSKHAATIHIMTLTGKTVLQQSDCTSLSTASLAKGIYLVQVTANGSTHTQKIVVR</sequence>
<dbReference type="Gene3D" id="2.160.20.10">
    <property type="entry name" value="Single-stranded right-handed beta-helix, Pectin lyase-like"/>
    <property type="match status" value="1"/>
</dbReference>
<dbReference type="AlphaFoldDB" id="A0A2W7N5Y5"/>
<gene>
    <name evidence="5" type="ORF">LX69_02555</name>
</gene>
<dbReference type="SUPFAM" id="SSF51126">
    <property type="entry name" value="Pectin lyase-like"/>
    <property type="match status" value="1"/>
</dbReference>
<dbReference type="InterPro" id="IPR032530">
    <property type="entry name" value="DUF4957"/>
</dbReference>
<dbReference type="OrthoDB" id="691503at2"/>
<dbReference type="InterPro" id="IPR026444">
    <property type="entry name" value="Secre_tail"/>
</dbReference>
<protein>
    <submittedName>
        <fullName evidence="5">Putative secreted protein (Por secretion system target)</fullName>
    </submittedName>
</protein>
<evidence type="ECO:0000256" key="1">
    <source>
        <dbReference type="SAM" id="SignalP"/>
    </source>
</evidence>
<dbReference type="NCBIfam" id="TIGR04183">
    <property type="entry name" value="Por_Secre_tail"/>
    <property type="match status" value="1"/>
</dbReference>
<evidence type="ECO:0000313" key="5">
    <source>
        <dbReference type="EMBL" id="PZX13697.1"/>
    </source>
</evidence>
<dbReference type="RefSeq" id="WP_111446402.1">
    <property type="nucleotide sequence ID" value="NZ_QKZK01000023.1"/>
</dbReference>
<evidence type="ECO:0000259" key="3">
    <source>
        <dbReference type="Pfam" id="PF17161"/>
    </source>
</evidence>
<keyword evidence="1" id="KW-0732">Signal</keyword>
<dbReference type="Pfam" id="PF16318">
    <property type="entry name" value="DUF4957"/>
    <property type="match status" value="1"/>
</dbReference>
<feature type="domain" description="Secretion system C-terminal sorting" evidence="4">
    <location>
        <begin position="346"/>
        <end position="400"/>
    </location>
</feature>
<dbReference type="EMBL" id="QKZK01000023">
    <property type="protein sequence ID" value="PZX13697.1"/>
    <property type="molecule type" value="Genomic_DNA"/>
</dbReference>
<evidence type="ECO:0000259" key="4">
    <source>
        <dbReference type="Pfam" id="PF18962"/>
    </source>
</evidence>
<name>A0A2W7N5Y5_9BACT</name>
<feature type="domain" description="DUF5123" evidence="3">
    <location>
        <begin position="210"/>
        <end position="322"/>
    </location>
</feature>
<organism evidence="5 6">
    <name type="scientific">Breznakibacter xylanolyticus</name>
    <dbReference type="NCBI Taxonomy" id="990"/>
    <lineage>
        <taxon>Bacteria</taxon>
        <taxon>Pseudomonadati</taxon>
        <taxon>Bacteroidota</taxon>
        <taxon>Bacteroidia</taxon>
        <taxon>Marinilabiliales</taxon>
        <taxon>Marinilabiliaceae</taxon>
        <taxon>Breznakibacter</taxon>
    </lineage>
</organism>
<feature type="signal peptide" evidence="1">
    <location>
        <begin position="1"/>
        <end position="21"/>
    </location>
</feature>
<evidence type="ECO:0000259" key="2">
    <source>
        <dbReference type="Pfam" id="PF16318"/>
    </source>
</evidence>
<dbReference type="InterPro" id="IPR011050">
    <property type="entry name" value="Pectin_lyase_fold/virulence"/>
</dbReference>
<accession>A0A2W7N5Y5</accession>
<dbReference type="Pfam" id="PF17161">
    <property type="entry name" value="DUF5123"/>
    <property type="match status" value="1"/>
</dbReference>
<keyword evidence="6" id="KW-1185">Reference proteome</keyword>
<reference evidence="5 6" key="1">
    <citation type="submission" date="2018-06" db="EMBL/GenBank/DDBJ databases">
        <title>Genomic Encyclopedia of Archaeal and Bacterial Type Strains, Phase II (KMG-II): from individual species to whole genera.</title>
        <authorList>
            <person name="Goeker M."/>
        </authorList>
    </citation>
    <scope>NUCLEOTIDE SEQUENCE [LARGE SCALE GENOMIC DNA]</scope>
    <source>
        <strain evidence="5 6">DSM 6779</strain>
    </source>
</reference>
<feature type="chain" id="PRO_5015851997" evidence="1">
    <location>
        <begin position="22"/>
        <end position="401"/>
    </location>
</feature>
<feature type="domain" description="DUF4957" evidence="2">
    <location>
        <begin position="50"/>
        <end position="188"/>
    </location>
</feature>
<dbReference type="InterPro" id="IPR033427">
    <property type="entry name" value="DUF5123"/>
</dbReference>
<comment type="caution">
    <text evidence="5">The sequence shown here is derived from an EMBL/GenBank/DDBJ whole genome shotgun (WGS) entry which is preliminary data.</text>
</comment>
<proteinExistence type="predicted"/>
<dbReference type="InterPro" id="IPR012334">
    <property type="entry name" value="Pectin_lyas_fold"/>
</dbReference>
<dbReference type="Pfam" id="PF18962">
    <property type="entry name" value="Por_Secre_tail"/>
    <property type="match status" value="1"/>
</dbReference>